<dbReference type="EMBL" id="FAOO01000033">
    <property type="protein sequence ID" value="CUU09285.1"/>
    <property type="molecule type" value="Genomic_DNA"/>
</dbReference>
<dbReference type="CDD" id="cd09726">
    <property type="entry name" value="RAMP_I_III"/>
    <property type="match status" value="1"/>
</dbReference>
<keyword evidence="1" id="KW-0051">Antiviral defense</keyword>
<reference evidence="4" key="1">
    <citation type="submission" date="2015-11" db="EMBL/GenBank/DDBJ databases">
        <authorList>
            <person name="Varghese N."/>
        </authorList>
    </citation>
    <scope>NUCLEOTIDE SEQUENCE [LARGE SCALE GENOMIC DNA]</scope>
</reference>
<dbReference type="OrthoDB" id="5501881at2"/>
<dbReference type="AlphaFoldDB" id="A0A0S4NEC7"/>
<protein>
    <submittedName>
        <fullName evidence="3">CRISPR-associated protein Cmr2</fullName>
    </submittedName>
</protein>
<dbReference type="InterPro" id="IPR005537">
    <property type="entry name" value="RAMP_III_fam"/>
</dbReference>
<proteinExistence type="predicted"/>
<evidence type="ECO:0000313" key="3">
    <source>
        <dbReference type="EMBL" id="CUU09285.1"/>
    </source>
</evidence>
<feature type="domain" description="CRISPR type III-associated protein" evidence="2">
    <location>
        <begin position="127"/>
        <end position="325"/>
    </location>
</feature>
<dbReference type="STRING" id="1643428.GCA_001442855_02255"/>
<dbReference type="Proteomes" id="UP000320623">
    <property type="component" value="Unassembled WGS sequence"/>
</dbReference>
<keyword evidence="4" id="KW-1185">Reference proteome</keyword>
<sequence length="368" mass="42320">KNDVDNLVSGSEKYSEVTDVFSRIMLLITSFGVKENFPDRRGEPNKIKPDVYAKVGEREYSSGLKSLIHSNGNYNDQLQCCKLSELNLLGINSSPDISTLPKGSFIIEFPITLAKPFISRDDTPLYIIENPIRKDKVFGIPFTSAMSWKGNLRWTMMKIYLEPKANDPEKFVKVRFWHTLLFGTEKGMEEMAKGWTKYLDELCPNVKDIYRNKLKERFGEEEVPSLTGMLYFYPTFWDRIDMEVINPHDRKTKTGKNPIYYEVVPKGAKGFFKLLYLPFYHLGKPLSELKIKVINDLNGVVAGLKAMMLTYGFSAKKSSGYGVIENKWDKEASKLVIKGFLDIVKFSNFEELENIIKELKERGNEFTP</sequence>
<gene>
    <name evidence="3" type="ORF">JGI1_02309</name>
</gene>
<feature type="non-terminal residue" evidence="3">
    <location>
        <position position="1"/>
    </location>
</feature>
<evidence type="ECO:0000313" key="4">
    <source>
        <dbReference type="Proteomes" id="UP000320623"/>
    </source>
</evidence>
<evidence type="ECO:0000256" key="1">
    <source>
        <dbReference type="ARBA" id="ARBA00023118"/>
    </source>
</evidence>
<dbReference type="GO" id="GO:0051607">
    <property type="term" value="P:defense response to virus"/>
    <property type="evidence" value="ECO:0007669"/>
    <property type="project" value="UniProtKB-KW"/>
</dbReference>
<name>A0A0S4NEC7_9BACT</name>
<dbReference type="Pfam" id="PF03787">
    <property type="entry name" value="RAMPs"/>
    <property type="match status" value="1"/>
</dbReference>
<evidence type="ECO:0000259" key="2">
    <source>
        <dbReference type="Pfam" id="PF03787"/>
    </source>
</evidence>
<accession>A0A0S4NEC7</accession>
<organism evidence="3 4">
    <name type="scientific">Candidatus Thermokryptus mobilis</name>
    <dbReference type="NCBI Taxonomy" id="1643428"/>
    <lineage>
        <taxon>Bacteria</taxon>
        <taxon>Pseudomonadati</taxon>
        <taxon>Candidatus Kryptoniota</taxon>
        <taxon>Candidatus Thermokryptus</taxon>
    </lineage>
</organism>
<dbReference type="RefSeq" id="WP_140945998.1">
    <property type="nucleotide sequence ID" value="NZ_FAOO01000033.1"/>
</dbReference>